<dbReference type="EMBL" id="JBBNAG010000007">
    <property type="protein sequence ID" value="KAK9118189.1"/>
    <property type="molecule type" value="Genomic_DNA"/>
</dbReference>
<gene>
    <name evidence="2" type="ORF">Scep_016282</name>
</gene>
<dbReference type="AlphaFoldDB" id="A0AAP0IMC0"/>
<proteinExistence type="predicted"/>
<sequence>MVRQWKELLITPRGGATEGYSVAALVVVLLAFSLMITGFIISMCADGASKGRARADAGHGVGSGGGCAAAGCGGGGCGGGCGGG</sequence>
<accession>A0AAP0IMC0</accession>
<keyword evidence="1" id="KW-1133">Transmembrane helix</keyword>
<evidence type="ECO:0000256" key="1">
    <source>
        <dbReference type="SAM" id="Phobius"/>
    </source>
</evidence>
<reference evidence="2 3" key="1">
    <citation type="submission" date="2024-01" db="EMBL/GenBank/DDBJ databases">
        <title>Genome assemblies of Stephania.</title>
        <authorList>
            <person name="Yang L."/>
        </authorList>
    </citation>
    <scope>NUCLEOTIDE SEQUENCE [LARGE SCALE GENOMIC DNA]</scope>
    <source>
        <strain evidence="2">JXDWG</strain>
        <tissue evidence="2">Leaf</tissue>
    </source>
</reference>
<comment type="caution">
    <text evidence="2">The sequence shown here is derived from an EMBL/GenBank/DDBJ whole genome shotgun (WGS) entry which is preliminary data.</text>
</comment>
<feature type="transmembrane region" description="Helical" evidence="1">
    <location>
        <begin position="20"/>
        <end position="45"/>
    </location>
</feature>
<name>A0AAP0IMC0_9MAGN</name>
<keyword evidence="1" id="KW-0472">Membrane</keyword>
<organism evidence="2 3">
    <name type="scientific">Stephania cephalantha</name>
    <dbReference type="NCBI Taxonomy" id="152367"/>
    <lineage>
        <taxon>Eukaryota</taxon>
        <taxon>Viridiplantae</taxon>
        <taxon>Streptophyta</taxon>
        <taxon>Embryophyta</taxon>
        <taxon>Tracheophyta</taxon>
        <taxon>Spermatophyta</taxon>
        <taxon>Magnoliopsida</taxon>
        <taxon>Ranunculales</taxon>
        <taxon>Menispermaceae</taxon>
        <taxon>Menispermoideae</taxon>
        <taxon>Cissampelideae</taxon>
        <taxon>Stephania</taxon>
    </lineage>
</organism>
<keyword evidence="3" id="KW-1185">Reference proteome</keyword>
<evidence type="ECO:0000313" key="3">
    <source>
        <dbReference type="Proteomes" id="UP001419268"/>
    </source>
</evidence>
<dbReference type="Proteomes" id="UP001419268">
    <property type="component" value="Unassembled WGS sequence"/>
</dbReference>
<keyword evidence="1" id="KW-0812">Transmembrane</keyword>
<protein>
    <submittedName>
        <fullName evidence="2">Uncharacterized protein</fullName>
    </submittedName>
</protein>
<evidence type="ECO:0000313" key="2">
    <source>
        <dbReference type="EMBL" id="KAK9118189.1"/>
    </source>
</evidence>